<evidence type="ECO:0000256" key="1">
    <source>
        <dbReference type="ARBA" id="ARBA00009196"/>
    </source>
</evidence>
<dbReference type="AlphaFoldDB" id="A0A673M890"/>
<dbReference type="GO" id="GO:0046872">
    <property type="term" value="F:metal ion binding"/>
    <property type="evidence" value="ECO:0007669"/>
    <property type="project" value="UniProtKB-KW"/>
</dbReference>
<organism evidence="14 15">
    <name type="scientific">Sinocyclocheilus rhinocerous</name>
    <dbReference type="NCBI Taxonomy" id="307959"/>
    <lineage>
        <taxon>Eukaryota</taxon>
        <taxon>Metazoa</taxon>
        <taxon>Chordata</taxon>
        <taxon>Craniata</taxon>
        <taxon>Vertebrata</taxon>
        <taxon>Euteleostomi</taxon>
        <taxon>Actinopterygii</taxon>
        <taxon>Neopterygii</taxon>
        <taxon>Teleostei</taxon>
        <taxon>Ostariophysi</taxon>
        <taxon>Cypriniformes</taxon>
        <taxon>Cyprinidae</taxon>
        <taxon>Cyprininae</taxon>
        <taxon>Sinocyclocheilus</taxon>
    </lineage>
</organism>
<feature type="region of interest" description="Disordered" evidence="12">
    <location>
        <begin position="385"/>
        <end position="410"/>
    </location>
</feature>
<evidence type="ECO:0000256" key="2">
    <source>
        <dbReference type="ARBA" id="ARBA00012513"/>
    </source>
</evidence>
<dbReference type="InterPro" id="IPR018935">
    <property type="entry name" value="RIO_kinase_CS"/>
</dbReference>
<dbReference type="PANTHER" id="PTHR45723">
    <property type="entry name" value="SERINE/THREONINE-PROTEIN KINASE RIO1"/>
    <property type="match status" value="1"/>
</dbReference>
<evidence type="ECO:0000256" key="10">
    <source>
        <dbReference type="ARBA" id="ARBA00047899"/>
    </source>
</evidence>
<comment type="catalytic activity">
    <reaction evidence="10">
        <text>L-threonyl-[protein] + ATP = O-phospho-L-threonyl-[protein] + ADP + H(+)</text>
        <dbReference type="Rhea" id="RHEA:46608"/>
        <dbReference type="Rhea" id="RHEA-COMP:11060"/>
        <dbReference type="Rhea" id="RHEA-COMP:11605"/>
        <dbReference type="ChEBI" id="CHEBI:15378"/>
        <dbReference type="ChEBI" id="CHEBI:30013"/>
        <dbReference type="ChEBI" id="CHEBI:30616"/>
        <dbReference type="ChEBI" id="CHEBI:61977"/>
        <dbReference type="ChEBI" id="CHEBI:456216"/>
        <dbReference type="EC" id="2.7.11.1"/>
    </reaction>
</comment>
<dbReference type="InterPro" id="IPR017406">
    <property type="entry name" value="Ser/Thr_kinase_Rio3"/>
</dbReference>
<dbReference type="InterPro" id="IPR011009">
    <property type="entry name" value="Kinase-like_dom_sf"/>
</dbReference>
<dbReference type="InterPro" id="IPR018934">
    <property type="entry name" value="RIO_dom"/>
</dbReference>
<dbReference type="Pfam" id="PF01163">
    <property type="entry name" value="RIO1"/>
    <property type="match status" value="1"/>
</dbReference>
<dbReference type="GO" id="GO:0004674">
    <property type="term" value="F:protein serine/threonine kinase activity"/>
    <property type="evidence" value="ECO:0007669"/>
    <property type="project" value="UniProtKB-KW"/>
</dbReference>
<dbReference type="Gene3D" id="1.10.510.10">
    <property type="entry name" value="Transferase(Phosphotransferase) domain 1"/>
    <property type="match status" value="1"/>
</dbReference>
<proteinExistence type="inferred from homology"/>
<keyword evidence="15" id="KW-1185">Reference proteome</keyword>
<keyword evidence="4" id="KW-0808">Transferase</keyword>
<accession>A0A673M890</accession>
<keyword evidence="3" id="KW-0723">Serine/threonine-protein kinase</keyword>
<evidence type="ECO:0000256" key="11">
    <source>
        <dbReference type="ARBA" id="ARBA00048679"/>
    </source>
</evidence>
<evidence type="ECO:0000313" key="15">
    <source>
        <dbReference type="Proteomes" id="UP000472270"/>
    </source>
</evidence>
<keyword evidence="5" id="KW-0479">Metal-binding</keyword>
<dbReference type="FunFam" id="1.10.510.10:FF:000254">
    <property type="entry name" value="Serine/threonine-protein kinase RIO3"/>
    <property type="match status" value="1"/>
</dbReference>
<keyword evidence="9" id="KW-0460">Magnesium</keyword>
<dbReference type="PROSITE" id="PS01245">
    <property type="entry name" value="RIO1"/>
    <property type="match status" value="1"/>
</dbReference>
<dbReference type="Proteomes" id="UP000472270">
    <property type="component" value="Unassembled WGS sequence"/>
</dbReference>
<evidence type="ECO:0000256" key="4">
    <source>
        <dbReference type="ARBA" id="ARBA00022679"/>
    </source>
</evidence>
<dbReference type="SMART" id="SM00090">
    <property type="entry name" value="RIO"/>
    <property type="match status" value="1"/>
</dbReference>
<dbReference type="EC" id="2.7.11.1" evidence="2"/>
<evidence type="ECO:0000256" key="5">
    <source>
        <dbReference type="ARBA" id="ARBA00022723"/>
    </source>
</evidence>
<dbReference type="InterPro" id="IPR000687">
    <property type="entry name" value="RIO_kinase"/>
</dbReference>
<comment type="similarity">
    <text evidence="1">Belongs to the protein kinase superfamily. RIO-type Ser/Thr kinase family.</text>
</comment>
<reference evidence="14" key="1">
    <citation type="submission" date="2025-08" db="UniProtKB">
        <authorList>
            <consortium name="Ensembl"/>
        </authorList>
    </citation>
    <scope>IDENTIFICATION</scope>
</reference>
<dbReference type="Ensembl" id="ENSSRHT00000087790.1">
    <property type="protein sequence ID" value="ENSSRHP00000085477.1"/>
    <property type="gene ID" value="ENSSRHG00000042080.1"/>
</dbReference>
<dbReference type="InterPro" id="IPR051272">
    <property type="entry name" value="RIO-type_Ser/Thr_kinase"/>
</dbReference>
<evidence type="ECO:0000256" key="3">
    <source>
        <dbReference type="ARBA" id="ARBA00022527"/>
    </source>
</evidence>
<reference evidence="14" key="2">
    <citation type="submission" date="2025-09" db="UniProtKB">
        <authorList>
            <consortium name="Ensembl"/>
        </authorList>
    </citation>
    <scope>IDENTIFICATION</scope>
</reference>
<dbReference type="SUPFAM" id="SSF56112">
    <property type="entry name" value="Protein kinase-like (PK-like)"/>
    <property type="match status" value="1"/>
</dbReference>
<evidence type="ECO:0000256" key="9">
    <source>
        <dbReference type="ARBA" id="ARBA00022842"/>
    </source>
</evidence>
<comment type="catalytic activity">
    <reaction evidence="11">
        <text>L-seryl-[protein] + ATP = O-phospho-L-seryl-[protein] + ADP + H(+)</text>
        <dbReference type="Rhea" id="RHEA:17989"/>
        <dbReference type="Rhea" id="RHEA-COMP:9863"/>
        <dbReference type="Rhea" id="RHEA-COMP:11604"/>
        <dbReference type="ChEBI" id="CHEBI:15378"/>
        <dbReference type="ChEBI" id="CHEBI:29999"/>
        <dbReference type="ChEBI" id="CHEBI:30616"/>
        <dbReference type="ChEBI" id="CHEBI:83421"/>
        <dbReference type="ChEBI" id="CHEBI:456216"/>
        <dbReference type="EC" id="2.7.11.1"/>
    </reaction>
</comment>
<feature type="domain" description="RIO kinase" evidence="13">
    <location>
        <begin position="209"/>
        <end position="358"/>
    </location>
</feature>
<evidence type="ECO:0000313" key="14">
    <source>
        <dbReference type="Ensembl" id="ENSSRHP00000085477.1"/>
    </source>
</evidence>
<evidence type="ECO:0000259" key="13">
    <source>
        <dbReference type="SMART" id="SM00090"/>
    </source>
</evidence>
<dbReference type="PIRSF" id="PIRSF038146">
    <property type="entry name" value="Ser/Thr_PK_RIO3"/>
    <property type="match status" value="1"/>
</dbReference>
<feature type="region of interest" description="Disordered" evidence="12">
    <location>
        <begin position="109"/>
        <end position="148"/>
    </location>
</feature>
<evidence type="ECO:0000256" key="12">
    <source>
        <dbReference type="SAM" id="MobiDB-lite"/>
    </source>
</evidence>
<sequence>MSFLFYFFQSPWGAPVLAPAPCSLADVMSEQLARQLHEEGSPFPEIPDTDLDLTCAPEADTSSDLMLAQMLQMEFDREFDTQLRREEKKFNGDSKVSISFENYRMVHPYEDSDSSEDEVDWQDTRHDPYRADKPTTTPKKGFVGKGKNITTKHDEDICGRKNTARMDNFAPEVQVGDGIGMDLKLSNQVYNALKRHCHTEQRRSARLHEKKEHSTAEQAVDPRTRLLMYKMVNAGILENINGCISTGKESVVFHANGGSFEEKIVPEECVLKVFKTTLNELLIFTSYCNLVHADLSEYNMLWHDGQVWFIDVSQSIEPTHPHGLEFLFRDCRNVATFFQKAGVAEALNVFELFNTVSELQINSDNEADFLAQIEALEKRNEDHVQKSGKKIFMDTSEGSPPQLNTDDDDD</sequence>
<name>A0A673M890_9TELE</name>
<keyword evidence="7" id="KW-0418">Kinase</keyword>
<protein>
    <recommendedName>
        <fullName evidence="2">non-specific serine/threonine protein kinase</fullName>
        <ecNumber evidence="2">2.7.11.1</ecNumber>
    </recommendedName>
</protein>
<evidence type="ECO:0000256" key="8">
    <source>
        <dbReference type="ARBA" id="ARBA00022840"/>
    </source>
</evidence>
<feature type="compositionally biased region" description="Basic and acidic residues" evidence="12">
    <location>
        <begin position="122"/>
        <end position="133"/>
    </location>
</feature>
<evidence type="ECO:0000256" key="7">
    <source>
        <dbReference type="ARBA" id="ARBA00022777"/>
    </source>
</evidence>
<dbReference type="GO" id="GO:0005524">
    <property type="term" value="F:ATP binding"/>
    <property type="evidence" value="ECO:0007669"/>
    <property type="project" value="UniProtKB-KW"/>
</dbReference>
<keyword evidence="8" id="KW-0067">ATP-binding</keyword>
<feature type="compositionally biased region" description="Acidic residues" evidence="12">
    <location>
        <begin position="111"/>
        <end position="121"/>
    </location>
</feature>
<keyword evidence="6" id="KW-0547">Nucleotide-binding</keyword>
<evidence type="ECO:0000256" key="6">
    <source>
        <dbReference type="ARBA" id="ARBA00022741"/>
    </source>
</evidence>